<evidence type="ECO:0000313" key="2">
    <source>
        <dbReference type="Proteomes" id="UP001140293"/>
    </source>
</evidence>
<dbReference type="Proteomes" id="UP001140293">
    <property type="component" value="Unassembled WGS sequence"/>
</dbReference>
<accession>A0A9X2YIL9</accession>
<name>A0A9X2YIL9_9MYCO</name>
<dbReference type="EMBL" id="JACKSJ010000009">
    <property type="protein sequence ID" value="MCV7168399.1"/>
    <property type="molecule type" value="Genomic_DNA"/>
</dbReference>
<proteinExistence type="predicted"/>
<keyword evidence="2" id="KW-1185">Reference proteome</keyword>
<dbReference type="AlphaFoldDB" id="A0A9X2YIL9"/>
<reference evidence="1" key="1">
    <citation type="submission" date="2020-07" db="EMBL/GenBank/DDBJ databases">
        <authorList>
            <person name="Pettersson B.M.F."/>
            <person name="Behra P.R.K."/>
            <person name="Ramesh M."/>
            <person name="Das S."/>
            <person name="Dasgupta S."/>
            <person name="Kirsebom L.A."/>
        </authorList>
    </citation>
    <scope>NUCLEOTIDE SEQUENCE</scope>
    <source>
        <strain evidence="1">DSM 44615</strain>
    </source>
</reference>
<evidence type="ECO:0000313" key="1">
    <source>
        <dbReference type="EMBL" id="MCV7168399.1"/>
    </source>
</evidence>
<sequence length="101" mass="10830">MEAAEAISLAAEYVRSRGLNYPTDGLEADRFEAGWSVFAPVEIDANDPLAFLDMPLGRAIFLVGDSGRIEESSSSVPPQQARDAFTARERLAGAGENGELQ</sequence>
<evidence type="ECO:0008006" key="3">
    <source>
        <dbReference type="Google" id="ProtNLM"/>
    </source>
</evidence>
<gene>
    <name evidence="1" type="ORF">H7I41_00535</name>
</gene>
<organism evidence="1 2">
    <name type="scientific">[Mycobacterium] manitobense</name>
    <dbReference type="NCBI Taxonomy" id="190147"/>
    <lineage>
        <taxon>Bacteria</taxon>
        <taxon>Bacillati</taxon>
        <taxon>Actinomycetota</taxon>
        <taxon>Actinomycetes</taxon>
        <taxon>Mycobacteriales</taxon>
        <taxon>Mycobacteriaceae</taxon>
        <taxon>Mycolicibacterium</taxon>
    </lineage>
</organism>
<protein>
    <recommendedName>
        <fullName evidence="3">Immunity protein 35 domain-containing protein</fullName>
    </recommendedName>
</protein>
<reference evidence="1" key="2">
    <citation type="journal article" date="2022" name="BMC Genomics">
        <title>Comparative genome analysis of mycobacteria focusing on tRNA and non-coding RNA.</title>
        <authorList>
            <person name="Behra P.R.K."/>
            <person name="Pettersson B.M.F."/>
            <person name="Ramesh M."/>
            <person name="Das S."/>
            <person name="Dasgupta S."/>
            <person name="Kirsebom L.A."/>
        </authorList>
    </citation>
    <scope>NUCLEOTIDE SEQUENCE</scope>
    <source>
        <strain evidence="1">DSM 44615</strain>
    </source>
</reference>
<comment type="caution">
    <text evidence="1">The sequence shown here is derived from an EMBL/GenBank/DDBJ whole genome shotgun (WGS) entry which is preliminary data.</text>
</comment>